<reference evidence="3" key="1">
    <citation type="submission" date="2020-04" db="EMBL/GenBank/DDBJ databases">
        <authorList>
            <person name="Neveu A P."/>
        </authorList>
    </citation>
    <scope>NUCLEOTIDE SEQUENCE</scope>
    <source>
        <tissue evidence="3">Whole embryo</tissue>
    </source>
</reference>
<evidence type="ECO:0000313" key="3">
    <source>
        <dbReference type="EMBL" id="CAB3249666.1"/>
    </source>
</evidence>
<organism evidence="3">
    <name type="scientific">Phallusia mammillata</name>
    <dbReference type="NCBI Taxonomy" id="59560"/>
    <lineage>
        <taxon>Eukaryota</taxon>
        <taxon>Metazoa</taxon>
        <taxon>Chordata</taxon>
        <taxon>Tunicata</taxon>
        <taxon>Ascidiacea</taxon>
        <taxon>Phlebobranchia</taxon>
        <taxon>Ascidiidae</taxon>
        <taxon>Phallusia</taxon>
    </lineage>
</organism>
<feature type="region of interest" description="Disordered" evidence="2">
    <location>
        <begin position="168"/>
        <end position="187"/>
    </location>
</feature>
<keyword evidence="1" id="KW-0175">Coiled coil</keyword>
<name>A0A6F9DDN5_9ASCI</name>
<protein>
    <submittedName>
        <fullName evidence="3">Uncharacterized protein C6orf163 homolog</fullName>
    </submittedName>
</protein>
<evidence type="ECO:0000256" key="2">
    <source>
        <dbReference type="SAM" id="MobiDB-lite"/>
    </source>
</evidence>
<gene>
    <name evidence="3" type="primary">Gm136</name>
</gene>
<dbReference type="PANTHER" id="PTHR34645">
    <property type="entry name" value="SIMILAR TO HYPOTHETICAL PROTEIN"/>
    <property type="match status" value="1"/>
</dbReference>
<feature type="coiled-coil region" evidence="1">
    <location>
        <begin position="76"/>
        <end position="103"/>
    </location>
</feature>
<evidence type="ECO:0000256" key="1">
    <source>
        <dbReference type="SAM" id="Coils"/>
    </source>
</evidence>
<accession>A0A6F9DDN5</accession>
<dbReference type="PANTHER" id="PTHR34645:SF1">
    <property type="entry name" value="GENE 136-RELATED"/>
    <property type="match status" value="1"/>
</dbReference>
<dbReference type="InterPro" id="IPR038927">
    <property type="entry name" value="C6orf163"/>
</dbReference>
<sequence>MEEQEQLKNITALPKRYEDTKPALNQAFVHESIIDIGQRIFERSQEVSKAETDRALRSCEAEVWQKAEVYKDECVERSLLEAKQREERRIKQLTQQHEKQMKNELSRLEGIVYQKGMEKVFQEKQAGEKKLNEVVAKLHQNFVVEKTAAVAVARAEEQGTAYKNAEETERLHQQALQDQHDEDVRHESQELENLKERMLEEMKQTVHEARLEEQQTAQETLNQVSEEFRNHIADLRQNIADLENKQRKTELAYNAMEGLKNSYVKKLKDTRSAFTAFIEKSRPDFFTGQSDFLIPANEIDQLDDI</sequence>
<dbReference type="AlphaFoldDB" id="A0A6F9DDN5"/>
<dbReference type="EMBL" id="LR785479">
    <property type="protein sequence ID" value="CAB3249666.1"/>
    <property type="molecule type" value="mRNA"/>
</dbReference>
<proteinExistence type="evidence at transcript level"/>